<feature type="transmembrane region" description="Helical" evidence="1">
    <location>
        <begin position="102"/>
        <end position="127"/>
    </location>
</feature>
<reference evidence="2" key="1">
    <citation type="submission" date="2009-08" db="EMBL/GenBank/DDBJ databases">
        <authorList>
            <person name="Cheung F."/>
            <person name="Xiao Y."/>
            <person name="Chan A."/>
            <person name="Moskal W."/>
            <person name="Town C.D."/>
        </authorList>
    </citation>
    <scope>NUCLEOTIDE SEQUENCE</scope>
</reference>
<sequence length="130" mass="14927">MLKGDDYLRKRMWISPRPSLDQVEALVGYFQAQAQASASPAWALAHLGFALSLVVAPVLLLCPLFPVLVGHYQYQHMHKEMALVEDLYYYLMLKYPRICLSFNLPFIIIFIFMCMRLLGFVLLGSWLGVI</sequence>
<dbReference type="AlphaFoldDB" id="C6SZU5"/>
<accession>C6SZU5</accession>
<dbReference type="GeneID" id="100306546"/>
<evidence type="ECO:0000313" key="2">
    <source>
        <dbReference type="EMBL" id="ACU14768.1"/>
    </source>
</evidence>
<keyword evidence="1" id="KW-0812">Transmembrane</keyword>
<dbReference type="RefSeq" id="NP_001236543.1">
    <property type="nucleotide sequence ID" value="NM_001249614.2"/>
</dbReference>
<evidence type="ECO:0000256" key="1">
    <source>
        <dbReference type="SAM" id="Phobius"/>
    </source>
</evidence>
<feature type="transmembrane region" description="Helical" evidence="1">
    <location>
        <begin position="47"/>
        <end position="69"/>
    </location>
</feature>
<organism evidence="2">
    <name type="scientific">Glycine max</name>
    <name type="common">Soybean</name>
    <name type="synonym">Glycine hispida</name>
    <dbReference type="NCBI Taxonomy" id="3847"/>
    <lineage>
        <taxon>Eukaryota</taxon>
        <taxon>Viridiplantae</taxon>
        <taxon>Streptophyta</taxon>
        <taxon>Embryophyta</taxon>
        <taxon>Tracheophyta</taxon>
        <taxon>Spermatophyta</taxon>
        <taxon>Magnoliopsida</taxon>
        <taxon>eudicotyledons</taxon>
        <taxon>Gunneridae</taxon>
        <taxon>Pentapetalae</taxon>
        <taxon>rosids</taxon>
        <taxon>fabids</taxon>
        <taxon>Fabales</taxon>
        <taxon>Fabaceae</taxon>
        <taxon>Papilionoideae</taxon>
        <taxon>50 kb inversion clade</taxon>
        <taxon>NPAAA clade</taxon>
        <taxon>indigoferoid/millettioid clade</taxon>
        <taxon>Phaseoleae</taxon>
        <taxon>Glycine</taxon>
        <taxon>Glycine subgen. Soja</taxon>
    </lineage>
</organism>
<dbReference type="KEGG" id="gmx:100306546"/>
<name>C6SZU5_SOYBN</name>
<keyword evidence="1" id="KW-0472">Membrane</keyword>
<protein>
    <submittedName>
        <fullName evidence="2">Uncharacterized protein</fullName>
    </submittedName>
</protein>
<proteinExistence type="evidence at transcript level"/>
<keyword evidence="1" id="KW-1133">Transmembrane helix</keyword>
<dbReference type="EMBL" id="BT090698">
    <property type="protein sequence ID" value="ACU14768.1"/>
    <property type="molecule type" value="mRNA"/>
</dbReference>